<dbReference type="InterPro" id="IPR031857">
    <property type="entry name" value="Integrase_SSV1_C"/>
</dbReference>
<dbReference type="GO" id="GO:0003677">
    <property type="term" value="F:DNA binding"/>
    <property type="evidence" value="ECO:0007669"/>
    <property type="project" value="InterPro"/>
</dbReference>
<dbReference type="GO" id="GO:0006310">
    <property type="term" value="P:DNA recombination"/>
    <property type="evidence" value="ECO:0007669"/>
    <property type="project" value="InterPro"/>
</dbReference>
<dbReference type="EMBL" id="DTPI01000021">
    <property type="protein sequence ID" value="HGE66083.1"/>
    <property type="molecule type" value="Genomic_DNA"/>
</dbReference>
<dbReference type="Gene3D" id="1.10.443.10">
    <property type="entry name" value="Intergrase catalytic core"/>
    <property type="match status" value="1"/>
</dbReference>
<gene>
    <name evidence="2" type="ORF">ENX77_03005</name>
</gene>
<protein>
    <recommendedName>
        <fullName evidence="1">Integrase SSV1 C-terminal domain-containing protein</fullName>
    </recommendedName>
</protein>
<name>A0A7C3YLY6_9EURY</name>
<comment type="caution">
    <text evidence="2">The sequence shown here is derived from an EMBL/GenBank/DDBJ whole genome shotgun (WGS) entry which is preliminary data.</text>
</comment>
<dbReference type="InterPro" id="IPR013762">
    <property type="entry name" value="Integrase-like_cat_sf"/>
</dbReference>
<evidence type="ECO:0000313" key="2">
    <source>
        <dbReference type="EMBL" id="HGE66083.1"/>
    </source>
</evidence>
<accession>A0A7C3YLY6</accession>
<feature type="domain" description="Integrase SSV1 C-terminal" evidence="1">
    <location>
        <begin position="82"/>
        <end position="253"/>
    </location>
</feature>
<organism evidence="2">
    <name type="scientific">Geoglobus ahangari</name>
    <dbReference type="NCBI Taxonomy" id="113653"/>
    <lineage>
        <taxon>Archaea</taxon>
        <taxon>Methanobacteriati</taxon>
        <taxon>Methanobacteriota</taxon>
        <taxon>Archaeoglobi</taxon>
        <taxon>Archaeoglobales</taxon>
        <taxon>Archaeoglobaceae</taxon>
        <taxon>Geoglobus</taxon>
    </lineage>
</organism>
<dbReference type="GO" id="GO:0015074">
    <property type="term" value="P:DNA integration"/>
    <property type="evidence" value="ECO:0007669"/>
    <property type="project" value="InterPro"/>
</dbReference>
<reference evidence="2" key="1">
    <citation type="journal article" date="2020" name="mSystems">
        <title>Genome- and Community-Level Interaction Insights into Carbon Utilization and Element Cycling Functions of Hydrothermarchaeota in Hydrothermal Sediment.</title>
        <authorList>
            <person name="Zhou Z."/>
            <person name="Liu Y."/>
            <person name="Xu W."/>
            <person name="Pan J."/>
            <person name="Luo Z.H."/>
            <person name="Li M."/>
        </authorList>
    </citation>
    <scope>NUCLEOTIDE SEQUENCE [LARGE SCALE GENOMIC DNA]</scope>
    <source>
        <strain evidence="2">SpSt-97</strain>
    </source>
</reference>
<dbReference type="AlphaFoldDB" id="A0A7C3YLY6"/>
<proteinExistence type="predicted"/>
<evidence type="ECO:0000259" key="1">
    <source>
        <dbReference type="Pfam" id="PF16795"/>
    </source>
</evidence>
<dbReference type="Pfam" id="PF16795">
    <property type="entry name" value="Phage_integr_3"/>
    <property type="match status" value="1"/>
</dbReference>
<sequence length="258" mass="30485">MKNGLKTAEKYIKAIDSYLPEGIKEPKDIGNIIRSKATAKGLRNFLNFLEDQYYLTELGGYNFDLWRKHMPIKPAYERKKTIFLTNEDIAEAHELIKEKWKDEATEILFKLITFSGIRYEHAYRMLKTFDKRKLIIENDIAYYPIEELTKGKKKGYFAFMPAEFAKKLRKFDDLLNEESYKNRLQPSRWKPPRDNPVSVIRIRSWFQNFAIDNGLRTEAVRFIVGHSPASVGEAHYYNMLKIAKDEYRKIVDKFPIPP</sequence>